<protein>
    <submittedName>
        <fullName evidence="1">Uncharacterized protein</fullName>
    </submittedName>
</protein>
<name>A0A098AZJ1_DESHA</name>
<evidence type="ECO:0000313" key="1">
    <source>
        <dbReference type="EMBL" id="CDX01530.1"/>
    </source>
</evidence>
<reference evidence="1" key="1">
    <citation type="submission" date="2014-07" db="EMBL/GenBank/DDBJ databases">
        <authorList>
            <person name="Hornung V.Bastian."/>
        </authorList>
    </citation>
    <scope>NUCLEOTIDE SEQUENCE</scope>
    <source>
        <strain evidence="1">PCE-S</strain>
    </source>
</reference>
<dbReference type="AlphaFoldDB" id="A0A098AZJ1"/>
<dbReference type="EMBL" id="LK996017">
    <property type="protein sequence ID" value="CDX01530.1"/>
    <property type="molecule type" value="Genomic_DNA"/>
</dbReference>
<gene>
    <name evidence="1" type="ORF">DPCES_1643</name>
</gene>
<sequence>MEDTEIKRIVSIIQSMNEEFSYMDAVGAIFYGNYSRCNIVWVCANLWSIIPEPYLYEAYKEALSEAMPVDYNQFFKDDLLNKLHRLNHHDTINNPALIDKLDADGYLTIYHGHTKPTMRGSHSWSLSPETAHFFGNRNALFYSADKYYVVTGKCRPEDIIAYITDRNEEEIVILNKDVKDKHKEFYPKVID</sequence>
<accession>A0A098AZJ1</accession>
<organism evidence="1">
    <name type="scientific">Desulfitobacterium hafniense</name>
    <name type="common">Desulfitobacterium frappieri</name>
    <dbReference type="NCBI Taxonomy" id="49338"/>
    <lineage>
        <taxon>Bacteria</taxon>
        <taxon>Bacillati</taxon>
        <taxon>Bacillota</taxon>
        <taxon>Clostridia</taxon>
        <taxon>Eubacteriales</taxon>
        <taxon>Desulfitobacteriaceae</taxon>
        <taxon>Desulfitobacterium</taxon>
    </lineage>
</organism>
<proteinExistence type="predicted"/>
<dbReference type="PATRIC" id="fig|49338.4.peg.1766"/>
<dbReference type="RefSeq" id="WP_208925543.1">
    <property type="nucleotide sequence ID" value="NZ_LK996017.1"/>
</dbReference>